<sequence>MGAIEDGDRELGAMRQSNRYSVTVRSMRVSATGFAALVTLSIIGWLTGSAAIKPLLILVLVATGLSVVVGWVGVLTVVPATRRYTRVASGTLHFRRSDRLVSSLIRDMADFRRW</sequence>
<keyword evidence="3" id="KW-1185">Reference proteome</keyword>
<feature type="transmembrane region" description="Helical" evidence="1">
    <location>
        <begin position="54"/>
        <end position="78"/>
    </location>
</feature>
<name>A0A8J3LAH9_9ACTN</name>
<evidence type="ECO:0000256" key="1">
    <source>
        <dbReference type="SAM" id="Phobius"/>
    </source>
</evidence>
<reference evidence="2" key="1">
    <citation type="submission" date="2021-01" db="EMBL/GenBank/DDBJ databases">
        <title>Whole genome shotgun sequence of Catellatospora methionotrophica NBRC 14553.</title>
        <authorList>
            <person name="Komaki H."/>
            <person name="Tamura T."/>
        </authorList>
    </citation>
    <scope>NUCLEOTIDE SEQUENCE</scope>
    <source>
        <strain evidence="2">NBRC 14553</strain>
    </source>
</reference>
<keyword evidence="1" id="KW-0812">Transmembrane</keyword>
<dbReference type="Proteomes" id="UP000660339">
    <property type="component" value="Unassembled WGS sequence"/>
</dbReference>
<feature type="transmembrane region" description="Helical" evidence="1">
    <location>
        <begin position="29"/>
        <end position="48"/>
    </location>
</feature>
<protein>
    <submittedName>
        <fullName evidence="2">Uncharacterized protein</fullName>
    </submittedName>
</protein>
<gene>
    <name evidence="2" type="ORF">Cme02nite_35320</name>
</gene>
<proteinExistence type="predicted"/>
<dbReference type="EMBL" id="BONJ01000019">
    <property type="protein sequence ID" value="GIG15200.1"/>
    <property type="molecule type" value="Genomic_DNA"/>
</dbReference>
<keyword evidence="1" id="KW-1133">Transmembrane helix</keyword>
<keyword evidence="1" id="KW-0472">Membrane</keyword>
<evidence type="ECO:0000313" key="3">
    <source>
        <dbReference type="Proteomes" id="UP000660339"/>
    </source>
</evidence>
<dbReference type="RefSeq" id="WP_166379585.1">
    <property type="nucleotide sequence ID" value="NZ_BAAATT010000005.1"/>
</dbReference>
<organism evidence="2 3">
    <name type="scientific">Catellatospora methionotrophica</name>
    <dbReference type="NCBI Taxonomy" id="121620"/>
    <lineage>
        <taxon>Bacteria</taxon>
        <taxon>Bacillati</taxon>
        <taxon>Actinomycetota</taxon>
        <taxon>Actinomycetes</taxon>
        <taxon>Micromonosporales</taxon>
        <taxon>Micromonosporaceae</taxon>
        <taxon>Catellatospora</taxon>
    </lineage>
</organism>
<comment type="caution">
    <text evidence="2">The sequence shown here is derived from an EMBL/GenBank/DDBJ whole genome shotgun (WGS) entry which is preliminary data.</text>
</comment>
<accession>A0A8J3LAH9</accession>
<evidence type="ECO:0000313" key="2">
    <source>
        <dbReference type="EMBL" id="GIG15200.1"/>
    </source>
</evidence>
<dbReference type="AlphaFoldDB" id="A0A8J3LAH9"/>